<dbReference type="EMBL" id="JAGDFM010000433">
    <property type="protein sequence ID" value="KAG7378334.1"/>
    <property type="molecule type" value="Genomic_DNA"/>
</dbReference>
<organism evidence="3 4">
    <name type="scientific">Phytophthora pseudosyringae</name>
    <dbReference type="NCBI Taxonomy" id="221518"/>
    <lineage>
        <taxon>Eukaryota</taxon>
        <taxon>Sar</taxon>
        <taxon>Stramenopiles</taxon>
        <taxon>Oomycota</taxon>
        <taxon>Peronosporomycetes</taxon>
        <taxon>Peronosporales</taxon>
        <taxon>Peronosporaceae</taxon>
        <taxon>Phytophthora</taxon>
    </lineage>
</organism>
<name>A0A8T1VFS6_9STRA</name>
<dbReference type="PANTHER" id="PTHR33099:SF7">
    <property type="entry name" value="MYND-TYPE DOMAIN-CONTAINING PROTEIN"/>
    <property type="match status" value="1"/>
</dbReference>
<dbReference type="PANTHER" id="PTHR33099">
    <property type="entry name" value="FE2OG DIOXYGENASE DOMAIN-CONTAINING PROTEIN"/>
    <property type="match status" value="1"/>
</dbReference>
<keyword evidence="4" id="KW-1185">Reference proteome</keyword>
<feature type="domain" description="Fe2OG dioxygenase" evidence="2">
    <location>
        <begin position="154"/>
        <end position="255"/>
    </location>
</feature>
<dbReference type="Proteomes" id="UP000694044">
    <property type="component" value="Unassembled WGS sequence"/>
</dbReference>
<feature type="region of interest" description="Disordered" evidence="1">
    <location>
        <begin position="669"/>
        <end position="690"/>
    </location>
</feature>
<evidence type="ECO:0000256" key="1">
    <source>
        <dbReference type="SAM" id="MobiDB-lite"/>
    </source>
</evidence>
<accession>A0A8T1VFS6</accession>
<evidence type="ECO:0000259" key="2">
    <source>
        <dbReference type="PROSITE" id="PS51471"/>
    </source>
</evidence>
<comment type="caution">
    <text evidence="3">The sequence shown here is derived from an EMBL/GenBank/DDBJ whole genome shotgun (WGS) entry which is preliminary data.</text>
</comment>
<evidence type="ECO:0000313" key="4">
    <source>
        <dbReference type="Proteomes" id="UP000694044"/>
    </source>
</evidence>
<evidence type="ECO:0000313" key="3">
    <source>
        <dbReference type="EMBL" id="KAG7378334.1"/>
    </source>
</evidence>
<dbReference type="InterPro" id="IPR044862">
    <property type="entry name" value="Pro_4_hyd_alph_FE2OG_OXY"/>
</dbReference>
<protein>
    <recommendedName>
        <fullName evidence="2">Fe2OG dioxygenase domain-containing protein</fullName>
    </recommendedName>
</protein>
<dbReference type="PROSITE" id="PS51471">
    <property type="entry name" value="FE2OG_OXY"/>
    <property type="match status" value="1"/>
</dbReference>
<gene>
    <name evidence="3" type="ORF">PHYPSEUDO_010242</name>
</gene>
<proteinExistence type="predicted"/>
<dbReference type="Pfam" id="PF13640">
    <property type="entry name" value="2OG-FeII_Oxy_3"/>
    <property type="match status" value="1"/>
</dbReference>
<dbReference type="OrthoDB" id="124619at2759"/>
<reference evidence="3" key="1">
    <citation type="submission" date="2021-02" db="EMBL/GenBank/DDBJ databases">
        <authorList>
            <person name="Palmer J.M."/>
        </authorList>
    </citation>
    <scope>NUCLEOTIDE SEQUENCE</scope>
    <source>
        <strain evidence="3">SCRP734</strain>
    </source>
</reference>
<dbReference type="InterPro" id="IPR005123">
    <property type="entry name" value="Oxoglu/Fe-dep_dioxygenase_dom"/>
</dbReference>
<sequence length="690" mass="76513">MFLRDPNASDDEDNALGPVKHVWPFGGKGKSSDVPFPTGLGCIQIDKVLARASDHAGEYSFGGKADTLPPAPGMIIDGVGLVPVPLTEDYANKLVAVCQNSPFGHNFGTKMDEKIRRSWQLEPDKVHFKNPLWDAGIAALSETITERLGYKDVLLQCVLYKLLVYGEGGHFVKHQDTEKEDGMIATLVIQLPSCHEGGDLVVYRNGEEKYRHDFGKNDDTATYFSHFAVHYADAEHSVEKVTKGYRLALVYSICLPANMHQMRKSSDKLLSEKLAEAITTMCPEDKYFVLLLSHEYTAKSVKDCGCGALKGVDRARFHALEDANASVLTEKKLTMFIVQLMHEIRYDGDEEMYKWEEYKRTNYIDWYSTSGKHLVSVSSAGEVGLNFLNPGRETFAHLWRPHGESAKEGYLGNEGRTKETTYSRFAIIAWPVAYGHLSAFRLGGLTLGAIAVQASKPVRAATLRGLMDTAEESLARKEYHWSPPTPASLGFCQALCASLVEVGDLELLNSFFTKFLRKLEEKSAFAPSLLAVVRAFNWSDIGAALLTALSEITDNQVISMVLGVIDGLAEGPAQNELLMFAVERAIKVRDYSLALSKCLPLLIKWTMKRDDKSAFEIVANRLKAMDGSLLGPAMEVFSRHVGYIDRGDDKHELVASVAVHLVELRRRKEVDRRRPSSSSSSSSSPQFSLP</sequence>
<dbReference type="AlphaFoldDB" id="A0A8T1VFS6"/>